<name>A0A147B8M6_9ACAR</name>
<organism evidence="2">
    <name type="scientific">Alectorobius mimon</name>
    <dbReference type="NCBI Taxonomy" id="360319"/>
    <lineage>
        <taxon>Eukaryota</taxon>
        <taxon>Metazoa</taxon>
        <taxon>Ecdysozoa</taxon>
        <taxon>Arthropoda</taxon>
        <taxon>Chelicerata</taxon>
        <taxon>Arachnida</taxon>
        <taxon>Acari</taxon>
        <taxon>Parasitiformes</taxon>
        <taxon>Ixodida</taxon>
        <taxon>Ixodoidea</taxon>
        <taxon>Argasidae</taxon>
        <taxon>Ornithodorinae</taxon>
        <taxon>Alectorobius</taxon>
    </lineage>
</organism>
<feature type="compositionally biased region" description="Polar residues" evidence="1">
    <location>
        <begin position="33"/>
        <end position="43"/>
    </location>
</feature>
<feature type="region of interest" description="Disordered" evidence="1">
    <location>
        <begin position="95"/>
        <end position="150"/>
    </location>
</feature>
<evidence type="ECO:0000313" key="2">
    <source>
        <dbReference type="EMBL" id="JAR87130.1"/>
    </source>
</evidence>
<feature type="non-terminal residue" evidence="2">
    <location>
        <position position="1"/>
    </location>
</feature>
<protein>
    <submittedName>
        <fullName evidence="2">Uncharacterized protein</fullName>
    </submittedName>
</protein>
<feature type="region of interest" description="Disordered" evidence="1">
    <location>
        <begin position="27"/>
        <end position="81"/>
    </location>
</feature>
<feature type="non-terminal residue" evidence="2">
    <location>
        <position position="173"/>
    </location>
</feature>
<reference evidence="2" key="1">
    <citation type="submission" date="2016-03" db="EMBL/GenBank/DDBJ databases">
        <title>Gut transcriptome analysis on engorged females of Ornithodoros mimon (Acari: Argasidae) and phylogenetic inferences of soft ticks.</title>
        <authorList>
            <person name="Landulfo G.A."/>
            <person name="Giovanni D."/>
            <person name="Carvalho E."/>
            <person name="Junqueira-de-Azevedo I."/>
            <person name="Patane J."/>
            <person name="Mendoca R."/>
            <person name="Barros-Battesti D."/>
        </authorList>
    </citation>
    <scope>NUCLEOTIDE SEQUENCE</scope>
    <source>
        <strain evidence="2">Females</strain>
        <tissue evidence="2">Gut</tissue>
    </source>
</reference>
<dbReference type="AlphaFoldDB" id="A0A147B8M6"/>
<dbReference type="EMBL" id="GEIB01000910">
    <property type="protein sequence ID" value="JAR87130.1"/>
    <property type="molecule type" value="Transcribed_RNA"/>
</dbReference>
<evidence type="ECO:0000256" key="1">
    <source>
        <dbReference type="SAM" id="MobiDB-lite"/>
    </source>
</evidence>
<accession>A0A147B8M6</accession>
<feature type="compositionally biased region" description="Basic residues" evidence="1">
    <location>
        <begin position="100"/>
        <end position="119"/>
    </location>
</feature>
<sequence length="173" mass="19612">VKKKHGNDLSQEDRRLISDVEQALREKMANEGPTVSVTASTSCVDEHDVYVSDPLPPESDGDENYTHHMSSISENRKDKVQGVWVDEAEEEWCVDDLPKPKPKQQRLRQTKLNVSRKRSSSNSSSRCKVRKTTPRSDDVEQETVDIDSNQDFAEQLSEETTLEVQEPPKSVST</sequence>
<proteinExistence type="predicted"/>